<keyword evidence="1" id="KW-0472">Membrane</keyword>
<dbReference type="PANTHER" id="PTHR36834:SF1">
    <property type="entry name" value="INTEGRAL MEMBRANE PROTEIN"/>
    <property type="match status" value="1"/>
</dbReference>
<reference evidence="3 4" key="1">
    <citation type="submission" date="2011-08" db="EMBL/GenBank/DDBJ databases">
        <authorList>
            <person name="Weinstock G."/>
            <person name="Sodergren E."/>
            <person name="Clifton S."/>
            <person name="Fulton L."/>
            <person name="Fulton B."/>
            <person name="Courtney L."/>
            <person name="Fronick C."/>
            <person name="Harrison M."/>
            <person name="Strong C."/>
            <person name="Farmer C."/>
            <person name="Delahaunty K."/>
            <person name="Markovic C."/>
            <person name="Hall O."/>
            <person name="Minx P."/>
            <person name="Tomlinson C."/>
            <person name="Mitreva M."/>
            <person name="Hou S."/>
            <person name="Chen J."/>
            <person name="Wollam A."/>
            <person name="Pepin K.H."/>
            <person name="Johnson M."/>
            <person name="Bhonagiri V."/>
            <person name="Zhang X."/>
            <person name="Suruliraj S."/>
            <person name="Warren W."/>
            <person name="Chinwalla A."/>
            <person name="Mardis E.R."/>
            <person name="Wilson R.K."/>
        </authorList>
    </citation>
    <scope>NUCLEOTIDE SEQUENCE [LARGE SCALE GENOMIC DNA]</scope>
    <source>
        <strain evidence="3 4">ATCC 33091</strain>
    </source>
</reference>
<proteinExistence type="predicted"/>
<dbReference type="Pfam" id="PF04892">
    <property type="entry name" value="VanZ"/>
    <property type="match status" value="1"/>
</dbReference>
<evidence type="ECO:0000256" key="1">
    <source>
        <dbReference type="SAM" id="Phobius"/>
    </source>
</evidence>
<dbReference type="InterPro" id="IPR053150">
    <property type="entry name" value="Teicoplanin_resist-assoc"/>
</dbReference>
<feature type="transmembrane region" description="Helical" evidence="1">
    <location>
        <begin position="97"/>
        <end position="115"/>
    </location>
</feature>
<feature type="transmembrane region" description="Helical" evidence="1">
    <location>
        <begin position="127"/>
        <end position="148"/>
    </location>
</feature>
<feature type="transmembrane region" description="Helical" evidence="1">
    <location>
        <begin position="160"/>
        <end position="177"/>
    </location>
</feature>
<keyword evidence="1" id="KW-0812">Transmembrane</keyword>
<organism evidence="3 4">
    <name type="scientific">Listeria innocua ATCC 33091</name>
    <dbReference type="NCBI Taxonomy" id="1002366"/>
    <lineage>
        <taxon>Bacteria</taxon>
        <taxon>Bacillati</taxon>
        <taxon>Bacillota</taxon>
        <taxon>Bacilli</taxon>
        <taxon>Bacillales</taxon>
        <taxon>Listeriaceae</taxon>
        <taxon>Listeria</taxon>
    </lineage>
</organism>
<sequence>MINRGDLMTTIPLSIPMTILFVVVFELVYLGFKKFNISKSTLGTYMFVAYLAILTEVVLLPFNLTAAGETYPLEAYLQIIPFQTILFYLKNIPNLHLMIQFLGNVVLLVPFAIYINRFKNISVLKNIVLALGISLIIEISQGILNLITQYPNNITDIDDVILNVSGYVLAWLIFSSFKSDNNRPKPVS</sequence>
<dbReference type="Proteomes" id="UP000003597">
    <property type="component" value="Unassembled WGS sequence"/>
</dbReference>
<keyword evidence="4" id="KW-1185">Reference proteome</keyword>
<dbReference type="PANTHER" id="PTHR36834">
    <property type="entry name" value="MEMBRANE PROTEIN-RELATED"/>
    <property type="match status" value="1"/>
</dbReference>
<dbReference type="AlphaFoldDB" id="A0AB72ZA67"/>
<name>A0AB72ZA67_LISIO</name>
<feature type="domain" description="VanZ-like" evidence="2">
    <location>
        <begin position="47"/>
        <end position="177"/>
    </location>
</feature>
<evidence type="ECO:0000313" key="3">
    <source>
        <dbReference type="EMBL" id="EHN61733.1"/>
    </source>
</evidence>
<evidence type="ECO:0000313" key="4">
    <source>
        <dbReference type="Proteomes" id="UP000003597"/>
    </source>
</evidence>
<accession>A0AB72ZA67</accession>
<feature type="transmembrane region" description="Helical" evidence="1">
    <location>
        <begin position="44"/>
        <end position="64"/>
    </location>
</feature>
<comment type="caution">
    <text evidence="3">The sequence shown here is derived from an EMBL/GenBank/DDBJ whole genome shotgun (WGS) entry which is preliminary data.</text>
</comment>
<keyword evidence="1" id="KW-1133">Transmembrane helix</keyword>
<feature type="transmembrane region" description="Helical" evidence="1">
    <location>
        <begin position="13"/>
        <end position="32"/>
    </location>
</feature>
<protein>
    <submittedName>
        <fullName evidence="3">VanZ-like protein</fullName>
    </submittedName>
</protein>
<dbReference type="InterPro" id="IPR006976">
    <property type="entry name" value="VanZ-like"/>
</dbReference>
<gene>
    <name evidence="3" type="ORF">HMPREF0557_01147</name>
</gene>
<dbReference type="EMBL" id="AGCN01000026">
    <property type="protein sequence ID" value="EHN61733.1"/>
    <property type="molecule type" value="Genomic_DNA"/>
</dbReference>
<evidence type="ECO:0000259" key="2">
    <source>
        <dbReference type="Pfam" id="PF04892"/>
    </source>
</evidence>